<accession>A0ABM7W871</accession>
<comment type="catalytic activity">
    <reaction evidence="10">
        <text>a 5,6-dihydrouridine in tRNA + NADP(+) = a uridine in tRNA + NADPH + H(+)</text>
        <dbReference type="Rhea" id="RHEA:23624"/>
        <dbReference type="Rhea" id="RHEA-COMP:13339"/>
        <dbReference type="Rhea" id="RHEA-COMP:13887"/>
        <dbReference type="ChEBI" id="CHEBI:15378"/>
        <dbReference type="ChEBI" id="CHEBI:57783"/>
        <dbReference type="ChEBI" id="CHEBI:58349"/>
        <dbReference type="ChEBI" id="CHEBI:65315"/>
        <dbReference type="ChEBI" id="CHEBI:74443"/>
    </reaction>
</comment>
<keyword evidence="7" id="KW-0521">NADP</keyword>
<gene>
    <name evidence="14" type="primary">dusB</name>
    <name evidence="14" type="ORF">DPPLL_14780</name>
</gene>
<dbReference type="InterPro" id="IPR004652">
    <property type="entry name" value="DusB-like"/>
</dbReference>
<dbReference type="CDD" id="cd02801">
    <property type="entry name" value="DUS_like_FMN"/>
    <property type="match status" value="1"/>
</dbReference>
<dbReference type="RefSeq" id="WP_284154155.1">
    <property type="nucleotide sequence ID" value="NZ_AP025516.1"/>
</dbReference>
<keyword evidence="15" id="KW-1185">Reference proteome</keyword>
<keyword evidence="6 12" id="KW-0819">tRNA processing</keyword>
<dbReference type="PANTHER" id="PTHR11082">
    <property type="entry name" value="TRNA-DIHYDROURIDINE SYNTHASE"/>
    <property type="match status" value="1"/>
</dbReference>
<evidence type="ECO:0000256" key="6">
    <source>
        <dbReference type="ARBA" id="ARBA00022694"/>
    </source>
</evidence>
<evidence type="ECO:0000256" key="3">
    <source>
        <dbReference type="ARBA" id="ARBA00022555"/>
    </source>
</evidence>
<sequence length="330" mass="35201">MPSPGSFPLSGTLVLAPLAGYSDLAFRLLCRQHGATLCVSEMISSHGLVYRQPATEAMLATCVEDRPIAFQLFGADAAIMGEAARLLQPLGPDLIDINMGCPVKKVTKRGAGAALMADPQLAESIIRAVVANSQCPVTVKFRSGPDAATITAVDFARMAEQAGATALTLHGRTWKQGFCGTADWAIVRQVKEAVAIPVIGNGDVSDYHDAEMKRLASGCDAVMIGRAALGNPWVFSAIGRPDRPADILAAGRHHLCLMNSHGLTRLGSAKNHLGRYFKGFPGASRLRAELYQVADWPHLLSFFDAALSRFADNETSRNYSIDGLLETDPA</sequence>
<name>A0ABM7W871_9BACT</name>
<evidence type="ECO:0000256" key="12">
    <source>
        <dbReference type="PIRNR" id="PIRNR006621"/>
    </source>
</evidence>
<evidence type="ECO:0000256" key="8">
    <source>
        <dbReference type="ARBA" id="ARBA00022884"/>
    </source>
</evidence>
<dbReference type="SUPFAM" id="SSF51395">
    <property type="entry name" value="FMN-linked oxidoreductases"/>
    <property type="match status" value="1"/>
</dbReference>
<protein>
    <recommendedName>
        <fullName evidence="12">tRNA-dihydrouridine synthase</fullName>
        <ecNumber evidence="12">1.3.1.-</ecNumber>
    </recommendedName>
</protein>
<reference evidence="14 15" key="1">
    <citation type="submission" date="2022-01" db="EMBL/GenBank/DDBJ databases">
        <title>Desulfofustis limnae sp. nov., a novel mesophilic sulfate-reducing bacterium isolated from marsh soil.</title>
        <authorList>
            <person name="Watanabe M."/>
            <person name="Takahashi A."/>
            <person name="Kojima H."/>
            <person name="Fukui M."/>
        </authorList>
    </citation>
    <scope>NUCLEOTIDE SEQUENCE [LARGE SCALE GENOMIC DNA]</scope>
    <source>
        <strain evidence="14 15">PPLL</strain>
    </source>
</reference>
<dbReference type="EMBL" id="AP025516">
    <property type="protein sequence ID" value="BDD87113.1"/>
    <property type="molecule type" value="Genomic_DNA"/>
</dbReference>
<dbReference type="EC" id="1.3.1.-" evidence="12"/>
<evidence type="ECO:0000256" key="9">
    <source>
        <dbReference type="ARBA" id="ARBA00023002"/>
    </source>
</evidence>
<keyword evidence="4 12" id="KW-0285">Flavoprotein</keyword>
<keyword evidence="9 12" id="KW-0560">Oxidoreductase</keyword>
<evidence type="ECO:0000256" key="1">
    <source>
        <dbReference type="ARBA" id="ARBA00001917"/>
    </source>
</evidence>
<evidence type="ECO:0000256" key="2">
    <source>
        <dbReference type="ARBA" id="ARBA00002790"/>
    </source>
</evidence>
<dbReference type="InterPro" id="IPR035587">
    <property type="entry name" value="DUS-like_FMN-bd"/>
</dbReference>
<evidence type="ECO:0000256" key="11">
    <source>
        <dbReference type="ARBA" id="ARBA00048802"/>
    </source>
</evidence>
<evidence type="ECO:0000256" key="4">
    <source>
        <dbReference type="ARBA" id="ARBA00022630"/>
    </source>
</evidence>
<keyword evidence="5 12" id="KW-0288">FMN</keyword>
<dbReference type="NCBIfam" id="TIGR00737">
    <property type="entry name" value="nifR3_yhdG"/>
    <property type="match status" value="1"/>
</dbReference>
<feature type="domain" description="DUS-like FMN-binding" evidence="13">
    <location>
        <begin position="15"/>
        <end position="300"/>
    </location>
</feature>
<evidence type="ECO:0000313" key="14">
    <source>
        <dbReference type="EMBL" id="BDD87113.1"/>
    </source>
</evidence>
<dbReference type="InterPro" id="IPR001269">
    <property type="entry name" value="DUS_fam"/>
</dbReference>
<dbReference type="PROSITE" id="PS01136">
    <property type="entry name" value="UPF0034"/>
    <property type="match status" value="1"/>
</dbReference>
<comment type="catalytic activity">
    <reaction evidence="11">
        <text>a 5,6-dihydrouridine in tRNA + NAD(+) = a uridine in tRNA + NADH + H(+)</text>
        <dbReference type="Rhea" id="RHEA:54452"/>
        <dbReference type="Rhea" id="RHEA-COMP:13339"/>
        <dbReference type="Rhea" id="RHEA-COMP:13887"/>
        <dbReference type="ChEBI" id="CHEBI:15378"/>
        <dbReference type="ChEBI" id="CHEBI:57540"/>
        <dbReference type="ChEBI" id="CHEBI:57945"/>
        <dbReference type="ChEBI" id="CHEBI:65315"/>
        <dbReference type="ChEBI" id="CHEBI:74443"/>
    </reaction>
</comment>
<dbReference type="PANTHER" id="PTHR11082:SF25">
    <property type="entry name" value="DUS-LIKE FMN-BINDING DOMAIN-CONTAINING PROTEIN"/>
    <property type="match status" value="1"/>
</dbReference>
<dbReference type="Gene3D" id="1.10.1200.80">
    <property type="entry name" value="Putative flavin oxidoreducatase, domain 2"/>
    <property type="match status" value="1"/>
</dbReference>
<proteinExistence type="inferred from homology"/>
<dbReference type="PIRSF" id="PIRSF006621">
    <property type="entry name" value="Dus"/>
    <property type="match status" value="1"/>
</dbReference>
<dbReference type="Pfam" id="PF01207">
    <property type="entry name" value="Dus"/>
    <property type="match status" value="1"/>
</dbReference>
<organism evidence="14 15">
    <name type="scientific">Desulfofustis limnaeus</name>
    <dbReference type="NCBI Taxonomy" id="2740163"/>
    <lineage>
        <taxon>Bacteria</taxon>
        <taxon>Pseudomonadati</taxon>
        <taxon>Thermodesulfobacteriota</taxon>
        <taxon>Desulfobulbia</taxon>
        <taxon>Desulfobulbales</taxon>
        <taxon>Desulfocapsaceae</taxon>
        <taxon>Desulfofustis</taxon>
    </lineage>
</organism>
<evidence type="ECO:0000256" key="10">
    <source>
        <dbReference type="ARBA" id="ARBA00048205"/>
    </source>
</evidence>
<comment type="similarity">
    <text evidence="12">Belongs to the dus family.</text>
</comment>
<keyword evidence="8" id="KW-0694">RNA-binding</keyword>
<evidence type="ECO:0000313" key="15">
    <source>
        <dbReference type="Proteomes" id="UP000830055"/>
    </source>
</evidence>
<dbReference type="InterPro" id="IPR018517">
    <property type="entry name" value="tRNA_hU_synthase_CS"/>
</dbReference>
<dbReference type="InterPro" id="IPR013785">
    <property type="entry name" value="Aldolase_TIM"/>
</dbReference>
<dbReference type="InterPro" id="IPR024036">
    <property type="entry name" value="tRNA-dHydroUridine_Synthase_C"/>
</dbReference>
<keyword evidence="3" id="KW-0820">tRNA-binding</keyword>
<comment type="function">
    <text evidence="2 12">Catalyzes the synthesis of 5,6-dihydrouridine (D), a modified base found in the D-loop of most tRNAs, via the reduction of the C5-C6 double bond in target uridines.</text>
</comment>
<evidence type="ECO:0000256" key="7">
    <source>
        <dbReference type="ARBA" id="ARBA00022857"/>
    </source>
</evidence>
<evidence type="ECO:0000259" key="13">
    <source>
        <dbReference type="Pfam" id="PF01207"/>
    </source>
</evidence>
<evidence type="ECO:0000256" key="5">
    <source>
        <dbReference type="ARBA" id="ARBA00022643"/>
    </source>
</evidence>
<dbReference type="Proteomes" id="UP000830055">
    <property type="component" value="Chromosome"/>
</dbReference>
<dbReference type="Gene3D" id="3.20.20.70">
    <property type="entry name" value="Aldolase class I"/>
    <property type="match status" value="1"/>
</dbReference>
<comment type="cofactor">
    <cofactor evidence="1 12">
        <name>FMN</name>
        <dbReference type="ChEBI" id="CHEBI:58210"/>
    </cofactor>
</comment>